<evidence type="ECO:0000259" key="4">
    <source>
        <dbReference type="Pfam" id="PF03537"/>
    </source>
</evidence>
<feature type="domain" description="Glycoside-hydrolase family GH114 TIM-barrel" evidence="4">
    <location>
        <begin position="12"/>
        <end position="256"/>
    </location>
</feature>
<dbReference type="Gene3D" id="3.20.20.70">
    <property type="entry name" value="Aldolase class I"/>
    <property type="match status" value="1"/>
</dbReference>
<comment type="catalytic activity">
    <reaction evidence="1">
        <text>Hydrolysis of terminal, non-reducing alpha-D-galactose residues in alpha-D-galactosides, including galactose oligosaccharides, galactomannans and galactolipids.</text>
        <dbReference type="EC" id="3.2.1.22"/>
    </reaction>
</comment>
<evidence type="ECO:0000256" key="2">
    <source>
        <dbReference type="ARBA" id="ARBA00012755"/>
    </source>
</evidence>
<dbReference type="GO" id="GO:0004557">
    <property type="term" value="F:alpha-galactosidase activity"/>
    <property type="evidence" value="ECO:0007669"/>
    <property type="project" value="UniProtKB-EC"/>
</dbReference>
<dbReference type="PANTHER" id="PTHR35273">
    <property type="entry name" value="ALPHA-1,4 POLYGALACTOSAMINIDASE, PUTATIVE (AFU_ORTHOLOGUE AFUA_3G07890)-RELATED"/>
    <property type="match status" value="1"/>
</dbReference>
<dbReference type="OrthoDB" id="2108802at2759"/>
<accession>A0A1Y2CCN5</accession>
<sequence>MAKWWQPQVGTSWMIQLASSSSVSVNTSIPVTVYDLDLGGVSSTITAAAVKANNPDRKVMCYVNVGALETDGSRADQSKFLASDQGSRYPGWPDEVFLDIRSSNVRNLMQARFQAMKAKGCDGIDPDNMALDYQGKSGFSPGLTEQDQVDYMKWFTTTIHALGMGVGSKNGGEIIRKHPELISLFDWVVIESCVRFDECGLYDPFVQAGKPVFSIDYTNAGSTGGCTPFTGTIENACATLNSHNFEALIMTCDLDGSGVQCRDFQRSAKSQVSITSVGTATKATQAASAPTQKSTTTTSGITERITFSLFSFFLLIAM</sequence>
<dbReference type="EMBL" id="MCGO01000021">
    <property type="protein sequence ID" value="ORY44793.1"/>
    <property type="molecule type" value="Genomic_DNA"/>
</dbReference>
<evidence type="ECO:0000313" key="5">
    <source>
        <dbReference type="EMBL" id="ORY44793.1"/>
    </source>
</evidence>
<evidence type="ECO:0000256" key="1">
    <source>
        <dbReference type="ARBA" id="ARBA00001255"/>
    </source>
</evidence>
<dbReference type="STRING" id="329046.A0A1Y2CCN5"/>
<keyword evidence="6" id="KW-1185">Reference proteome</keyword>
<proteinExistence type="predicted"/>
<gene>
    <name evidence="5" type="ORF">BCR33DRAFT_697500</name>
</gene>
<keyword evidence="3" id="KW-0732">Signal</keyword>
<organism evidence="5 6">
    <name type="scientific">Rhizoclosmatium globosum</name>
    <dbReference type="NCBI Taxonomy" id="329046"/>
    <lineage>
        <taxon>Eukaryota</taxon>
        <taxon>Fungi</taxon>
        <taxon>Fungi incertae sedis</taxon>
        <taxon>Chytridiomycota</taxon>
        <taxon>Chytridiomycota incertae sedis</taxon>
        <taxon>Chytridiomycetes</taxon>
        <taxon>Chytridiales</taxon>
        <taxon>Chytriomycetaceae</taxon>
        <taxon>Rhizoclosmatium</taxon>
    </lineage>
</organism>
<evidence type="ECO:0000313" key="6">
    <source>
        <dbReference type="Proteomes" id="UP000193642"/>
    </source>
</evidence>
<dbReference type="InterPro" id="IPR013785">
    <property type="entry name" value="Aldolase_TIM"/>
</dbReference>
<evidence type="ECO:0000256" key="3">
    <source>
        <dbReference type="SAM" id="SignalP"/>
    </source>
</evidence>
<feature type="chain" id="PRO_5013050595" description="alpha-galactosidase" evidence="3">
    <location>
        <begin position="21"/>
        <end position="318"/>
    </location>
</feature>
<comment type="caution">
    <text evidence="5">The sequence shown here is derived from an EMBL/GenBank/DDBJ whole genome shotgun (WGS) entry which is preliminary data.</text>
</comment>
<dbReference type="InterPro" id="IPR017853">
    <property type="entry name" value="GH"/>
</dbReference>
<dbReference type="Pfam" id="PF03537">
    <property type="entry name" value="Glyco_hydro_114"/>
    <property type="match status" value="1"/>
</dbReference>
<dbReference type="InterPro" id="IPR004352">
    <property type="entry name" value="GH114_TIM-barrel"/>
</dbReference>
<dbReference type="AlphaFoldDB" id="A0A1Y2CCN5"/>
<protein>
    <recommendedName>
        <fullName evidence="2">alpha-galactosidase</fullName>
        <ecNumber evidence="2">3.2.1.22</ecNumber>
    </recommendedName>
</protein>
<dbReference type="Proteomes" id="UP000193642">
    <property type="component" value="Unassembled WGS sequence"/>
</dbReference>
<feature type="signal peptide" evidence="3">
    <location>
        <begin position="1"/>
        <end position="20"/>
    </location>
</feature>
<dbReference type="SUPFAM" id="SSF51445">
    <property type="entry name" value="(Trans)glycosidases"/>
    <property type="match status" value="1"/>
</dbReference>
<name>A0A1Y2CCN5_9FUNG</name>
<dbReference type="EC" id="3.2.1.22" evidence="2"/>
<dbReference type="PANTHER" id="PTHR35273:SF2">
    <property type="entry name" value="ALPHA-GALACTOSIDASE"/>
    <property type="match status" value="1"/>
</dbReference>
<reference evidence="5 6" key="1">
    <citation type="submission" date="2016-07" db="EMBL/GenBank/DDBJ databases">
        <title>Pervasive Adenine N6-methylation of Active Genes in Fungi.</title>
        <authorList>
            <consortium name="DOE Joint Genome Institute"/>
            <person name="Mondo S.J."/>
            <person name="Dannebaum R.O."/>
            <person name="Kuo R.C."/>
            <person name="Labutti K."/>
            <person name="Haridas S."/>
            <person name="Kuo A."/>
            <person name="Salamov A."/>
            <person name="Ahrendt S.R."/>
            <person name="Lipzen A."/>
            <person name="Sullivan W."/>
            <person name="Andreopoulos W.B."/>
            <person name="Clum A."/>
            <person name="Lindquist E."/>
            <person name="Daum C."/>
            <person name="Ramamoorthy G.K."/>
            <person name="Gryganskyi A."/>
            <person name="Culley D."/>
            <person name="Magnuson J.K."/>
            <person name="James T.Y."/>
            <person name="O'Malley M.A."/>
            <person name="Stajich J.E."/>
            <person name="Spatafora J.W."/>
            <person name="Visel A."/>
            <person name="Grigoriev I.V."/>
        </authorList>
    </citation>
    <scope>NUCLEOTIDE SEQUENCE [LARGE SCALE GENOMIC DNA]</scope>
    <source>
        <strain evidence="5 6">JEL800</strain>
    </source>
</reference>